<keyword evidence="1 2" id="KW-0812">Transmembrane</keyword>
<keyword evidence="4" id="KW-1185">Reference proteome</keyword>
<reference evidence="3" key="3">
    <citation type="submission" date="2015-04" db="UniProtKB">
        <authorList>
            <consortium name="EnsemblPlants"/>
        </authorList>
    </citation>
    <scope>IDENTIFICATION</scope>
    <source>
        <strain evidence="3">cv. Jemalong A17</strain>
    </source>
</reference>
<name>A0A072V2J5_MEDTR</name>
<dbReference type="EnsemblPlants" id="KEH36082">
    <property type="protein sequence ID" value="KEH36082"/>
    <property type="gene ID" value="MTR_3g110290"/>
</dbReference>
<reference evidence="2 4" key="1">
    <citation type="journal article" date="2011" name="Nature">
        <title>The Medicago genome provides insight into the evolution of rhizobial symbioses.</title>
        <authorList>
            <person name="Young N.D."/>
            <person name="Debelle F."/>
            <person name="Oldroyd G.E."/>
            <person name="Geurts R."/>
            <person name="Cannon S.B."/>
            <person name="Udvardi M.K."/>
            <person name="Benedito V.A."/>
            <person name="Mayer K.F."/>
            <person name="Gouzy J."/>
            <person name="Schoof H."/>
            <person name="Van de Peer Y."/>
            <person name="Proost S."/>
            <person name="Cook D.R."/>
            <person name="Meyers B.C."/>
            <person name="Spannagl M."/>
            <person name="Cheung F."/>
            <person name="De Mita S."/>
            <person name="Krishnakumar V."/>
            <person name="Gundlach H."/>
            <person name="Zhou S."/>
            <person name="Mudge J."/>
            <person name="Bharti A.K."/>
            <person name="Murray J.D."/>
            <person name="Naoumkina M.A."/>
            <person name="Rosen B."/>
            <person name="Silverstein K.A."/>
            <person name="Tang H."/>
            <person name="Rombauts S."/>
            <person name="Zhao P.X."/>
            <person name="Zhou P."/>
            <person name="Barbe V."/>
            <person name="Bardou P."/>
            <person name="Bechner M."/>
            <person name="Bellec A."/>
            <person name="Berger A."/>
            <person name="Berges H."/>
            <person name="Bidwell S."/>
            <person name="Bisseling T."/>
            <person name="Choisne N."/>
            <person name="Couloux A."/>
            <person name="Denny R."/>
            <person name="Deshpande S."/>
            <person name="Dai X."/>
            <person name="Doyle J.J."/>
            <person name="Dudez A.M."/>
            <person name="Farmer A.D."/>
            <person name="Fouteau S."/>
            <person name="Franken C."/>
            <person name="Gibelin C."/>
            <person name="Gish J."/>
            <person name="Goldstein S."/>
            <person name="Gonzalez A.J."/>
            <person name="Green P.J."/>
            <person name="Hallab A."/>
            <person name="Hartog M."/>
            <person name="Hua A."/>
            <person name="Humphray S.J."/>
            <person name="Jeong D.H."/>
            <person name="Jing Y."/>
            <person name="Jocker A."/>
            <person name="Kenton S.M."/>
            <person name="Kim D.J."/>
            <person name="Klee K."/>
            <person name="Lai H."/>
            <person name="Lang C."/>
            <person name="Lin S."/>
            <person name="Macmil S.L."/>
            <person name="Magdelenat G."/>
            <person name="Matthews L."/>
            <person name="McCorrison J."/>
            <person name="Monaghan E.L."/>
            <person name="Mun J.H."/>
            <person name="Najar F.Z."/>
            <person name="Nicholson C."/>
            <person name="Noirot C."/>
            <person name="O'Bleness M."/>
            <person name="Paule C.R."/>
            <person name="Poulain J."/>
            <person name="Prion F."/>
            <person name="Qin B."/>
            <person name="Qu C."/>
            <person name="Retzel E.F."/>
            <person name="Riddle C."/>
            <person name="Sallet E."/>
            <person name="Samain S."/>
            <person name="Samson N."/>
            <person name="Sanders I."/>
            <person name="Saurat O."/>
            <person name="Scarpelli C."/>
            <person name="Schiex T."/>
            <person name="Segurens B."/>
            <person name="Severin A.J."/>
            <person name="Sherrier D.J."/>
            <person name="Shi R."/>
            <person name="Sims S."/>
            <person name="Singer S.R."/>
            <person name="Sinharoy S."/>
            <person name="Sterck L."/>
            <person name="Viollet A."/>
            <person name="Wang B.B."/>
            <person name="Wang K."/>
            <person name="Wang M."/>
            <person name="Wang X."/>
            <person name="Warfsmann J."/>
            <person name="Weissenbach J."/>
            <person name="White D.D."/>
            <person name="White J.D."/>
            <person name="Wiley G.B."/>
            <person name="Wincker P."/>
            <person name="Xing Y."/>
            <person name="Yang L."/>
            <person name="Yao Z."/>
            <person name="Ying F."/>
            <person name="Zhai J."/>
            <person name="Zhou L."/>
            <person name="Zuber A."/>
            <person name="Denarie J."/>
            <person name="Dixon R.A."/>
            <person name="May G.D."/>
            <person name="Schwartz D.C."/>
            <person name="Rogers J."/>
            <person name="Quetier F."/>
            <person name="Town C.D."/>
            <person name="Roe B.A."/>
        </authorList>
    </citation>
    <scope>NUCLEOTIDE SEQUENCE [LARGE SCALE GENOMIC DNA]</scope>
    <source>
        <strain evidence="2">A17</strain>
        <strain evidence="3 4">cv. Jemalong A17</strain>
    </source>
</reference>
<protein>
    <submittedName>
        <fullName evidence="2">Transmembrane protein, putative</fullName>
    </submittedName>
</protein>
<dbReference type="EMBL" id="CM001219">
    <property type="protein sequence ID" value="KEH36082.1"/>
    <property type="molecule type" value="Genomic_DNA"/>
</dbReference>
<dbReference type="AlphaFoldDB" id="A0A072V2J5"/>
<evidence type="ECO:0000313" key="2">
    <source>
        <dbReference type="EMBL" id="KEH36082.1"/>
    </source>
</evidence>
<evidence type="ECO:0000256" key="1">
    <source>
        <dbReference type="SAM" id="Phobius"/>
    </source>
</evidence>
<gene>
    <name evidence="2" type="ordered locus">MTR_3g110290</name>
</gene>
<feature type="transmembrane region" description="Helical" evidence="1">
    <location>
        <begin position="34"/>
        <end position="54"/>
    </location>
</feature>
<keyword evidence="1" id="KW-0472">Membrane</keyword>
<reference evidence="2 4" key="2">
    <citation type="journal article" date="2014" name="BMC Genomics">
        <title>An improved genome release (version Mt4.0) for the model legume Medicago truncatula.</title>
        <authorList>
            <person name="Tang H."/>
            <person name="Krishnakumar V."/>
            <person name="Bidwell S."/>
            <person name="Rosen B."/>
            <person name="Chan A."/>
            <person name="Zhou S."/>
            <person name="Gentzbittel L."/>
            <person name="Childs K.L."/>
            <person name="Yandell M."/>
            <person name="Gundlach H."/>
            <person name="Mayer K.F."/>
            <person name="Schwartz D.C."/>
            <person name="Town C.D."/>
        </authorList>
    </citation>
    <scope>GENOME REANNOTATION</scope>
    <source>
        <strain evidence="2">A17</strain>
        <strain evidence="3 4">cv. Jemalong A17</strain>
    </source>
</reference>
<accession>A0A072V2J5</accession>
<dbReference type="HOGENOM" id="CLU_1828186_0_0_1"/>
<sequence>MKSKTLEQLSLEFVSNNHMNECLQEEDERIFHSFTPLTLLFFILKLMFLLLLAINDVFRRPEPSPARCPPSPPSTIANSQSETHSSHISAHFRDWKSHKINHFISDFKLMSVFFILLVTKNYGDHKLDIFEYLPPPVNRRI</sequence>
<dbReference type="Proteomes" id="UP000002051">
    <property type="component" value="Chromosome 3"/>
</dbReference>
<keyword evidence="1" id="KW-1133">Transmembrane helix</keyword>
<proteinExistence type="predicted"/>
<evidence type="ECO:0000313" key="4">
    <source>
        <dbReference type="Proteomes" id="UP000002051"/>
    </source>
</evidence>
<organism evidence="2 4">
    <name type="scientific">Medicago truncatula</name>
    <name type="common">Barrel medic</name>
    <name type="synonym">Medicago tribuloides</name>
    <dbReference type="NCBI Taxonomy" id="3880"/>
    <lineage>
        <taxon>Eukaryota</taxon>
        <taxon>Viridiplantae</taxon>
        <taxon>Streptophyta</taxon>
        <taxon>Embryophyta</taxon>
        <taxon>Tracheophyta</taxon>
        <taxon>Spermatophyta</taxon>
        <taxon>Magnoliopsida</taxon>
        <taxon>eudicotyledons</taxon>
        <taxon>Gunneridae</taxon>
        <taxon>Pentapetalae</taxon>
        <taxon>rosids</taxon>
        <taxon>fabids</taxon>
        <taxon>Fabales</taxon>
        <taxon>Fabaceae</taxon>
        <taxon>Papilionoideae</taxon>
        <taxon>50 kb inversion clade</taxon>
        <taxon>NPAAA clade</taxon>
        <taxon>Hologalegina</taxon>
        <taxon>IRL clade</taxon>
        <taxon>Trifolieae</taxon>
        <taxon>Medicago</taxon>
    </lineage>
</organism>
<evidence type="ECO:0000313" key="3">
    <source>
        <dbReference type="EnsemblPlants" id="KEH36082"/>
    </source>
</evidence>